<keyword evidence="7" id="KW-1185">Reference proteome</keyword>
<name>A0A1I7FTN9_9FLAO</name>
<dbReference type="Pfam" id="PF00155">
    <property type="entry name" value="Aminotran_1_2"/>
    <property type="match status" value="1"/>
</dbReference>
<protein>
    <submittedName>
        <fullName evidence="6">Histidinol-phosphate aminotransferase</fullName>
    </submittedName>
</protein>
<dbReference type="PANTHER" id="PTHR43643">
    <property type="entry name" value="HISTIDINOL-PHOSPHATE AMINOTRANSFERASE 2"/>
    <property type="match status" value="1"/>
</dbReference>
<feature type="domain" description="Aminotransferase class I/classII large" evidence="5">
    <location>
        <begin position="71"/>
        <end position="389"/>
    </location>
</feature>
<reference evidence="6 7" key="1">
    <citation type="submission" date="2016-10" db="EMBL/GenBank/DDBJ databases">
        <authorList>
            <person name="de Groot N.N."/>
        </authorList>
    </citation>
    <scope>NUCLEOTIDE SEQUENCE [LARGE SCALE GENOMIC DNA]</scope>
    <source>
        <strain evidence="6 7">CGMCC 1.12333</strain>
    </source>
</reference>
<keyword evidence="4" id="KW-0663">Pyridoxal phosphate</keyword>
<evidence type="ECO:0000256" key="1">
    <source>
        <dbReference type="ARBA" id="ARBA00007970"/>
    </source>
</evidence>
<dbReference type="InterPro" id="IPR004839">
    <property type="entry name" value="Aminotransferase_I/II_large"/>
</dbReference>
<keyword evidence="3 6" id="KW-0808">Transferase</keyword>
<evidence type="ECO:0000313" key="7">
    <source>
        <dbReference type="Proteomes" id="UP000199138"/>
    </source>
</evidence>
<keyword evidence="2 6" id="KW-0032">Aminotransferase</keyword>
<evidence type="ECO:0000256" key="2">
    <source>
        <dbReference type="ARBA" id="ARBA00022576"/>
    </source>
</evidence>
<evidence type="ECO:0000259" key="5">
    <source>
        <dbReference type="Pfam" id="PF00155"/>
    </source>
</evidence>
<dbReference type="SUPFAM" id="SSF53383">
    <property type="entry name" value="PLP-dependent transferases"/>
    <property type="match status" value="1"/>
</dbReference>
<sequence>MNALNRRNWIKRSALAVGAITMTPTDIWASKVEAAQLQKRKFLFDNDALFNEFTPPKFPDLSTVKARLVWNENPYGPSNKAQEAFAKAVVEGNHYSWGSLNKLVTKICKNENVKPSQIMMGPGSSDLLEKVAMVYFQNGGNIISADPSYMSLVAVAEASGGTWKPIKLTDDYQHDLDAMEAAIDADTKLVYITNPNNPTATLTNPKKLENFCKRVSKKVPIFIDEAYIELSEAGMKNSMVHLVEKGHDVMVARTFSKIHGMAGLRVGYMAASENIINKIGEITRGGMGITGPSIAAANASLDDAEYLDMCKTELTKARIDTMAYLKSKGIDYMPSQTNFVIFPIDMEGDVFLEKVYAKKIVVRAFNFWDQNWCRVSMGKPKEMQYFFEAMDEILA</sequence>
<dbReference type="GO" id="GO:0030170">
    <property type="term" value="F:pyridoxal phosphate binding"/>
    <property type="evidence" value="ECO:0007669"/>
    <property type="project" value="InterPro"/>
</dbReference>
<organism evidence="6 7">
    <name type="scientific">Pustulibacterium marinum</name>
    <dbReference type="NCBI Taxonomy" id="1224947"/>
    <lineage>
        <taxon>Bacteria</taxon>
        <taxon>Pseudomonadati</taxon>
        <taxon>Bacteroidota</taxon>
        <taxon>Flavobacteriia</taxon>
        <taxon>Flavobacteriales</taxon>
        <taxon>Flavobacteriaceae</taxon>
        <taxon>Pustulibacterium</taxon>
    </lineage>
</organism>
<proteinExistence type="inferred from homology"/>
<dbReference type="InterPro" id="IPR050106">
    <property type="entry name" value="HistidinolP_aminotransfase"/>
</dbReference>
<evidence type="ECO:0000256" key="3">
    <source>
        <dbReference type="ARBA" id="ARBA00022679"/>
    </source>
</evidence>
<evidence type="ECO:0000256" key="4">
    <source>
        <dbReference type="ARBA" id="ARBA00022898"/>
    </source>
</evidence>
<dbReference type="OrthoDB" id="9813612at2"/>
<evidence type="ECO:0000313" key="6">
    <source>
        <dbReference type="EMBL" id="SFU39520.1"/>
    </source>
</evidence>
<accession>A0A1I7FTN9</accession>
<dbReference type="GO" id="GO:0008483">
    <property type="term" value="F:transaminase activity"/>
    <property type="evidence" value="ECO:0007669"/>
    <property type="project" value="UniProtKB-KW"/>
</dbReference>
<gene>
    <name evidence="6" type="ORF">SAMN05216480_102224</name>
</gene>
<dbReference type="PANTHER" id="PTHR43643:SF3">
    <property type="entry name" value="HISTIDINOL-PHOSPHATE AMINOTRANSFERASE"/>
    <property type="match status" value="1"/>
</dbReference>
<dbReference type="PROSITE" id="PS51318">
    <property type="entry name" value="TAT"/>
    <property type="match status" value="1"/>
</dbReference>
<comment type="similarity">
    <text evidence="1">Belongs to the class-II pyridoxal-phosphate-dependent aminotransferase family. Histidinol-phosphate aminotransferase subfamily.</text>
</comment>
<dbReference type="EMBL" id="FPBK01000002">
    <property type="protein sequence ID" value="SFU39520.1"/>
    <property type="molecule type" value="Genomic_DNA"/>
</dbReference>
<dbReference type="Proteomes" id="UP000199138">
    <property type="component" value="Unassembled WGS sequence"/>
</dbReference>
<dbReference type="STRING" id="1224947.SAMN05216480_102224"/>
<dbReference type="InterPro" id="IPR015424">
    <property type="entry name" value="PyrdxlP-dep_Trfase"/>
</dbReference>
<dbReference type="InterPro" id="IPR006311">
    <property type="entry name" value="TAT_signal"/>
</dbReference>
<dbReference type="AlphaFoldDB" id="A0A1I7FTN9"/>
<dbReference type="Gene3D" id="3.40.640.10">
    <property type="entry name" value="Type I PLP-dependent aspartate aminotransferase-like (Major domain)"/>
    <property type="match status" value="1"/>
</dbReference>
<dbReference type="Gene3D" id="3.90.1150.10">
    <property type="entry name" value="Aspartate Aminotransferase, domain 1"/>
    <property type="match status" value="1"/>
</dbReference>
<dbReference type="InterPro" id="IPR015421">
    <property type="entry name" value="PyrdxlP-dep_Trfase_major"/>
</dbReference>
<dbReference type="InterPro" id="IPR015422">
    <property type="entry name" value="PyrdxlP-dep_Trfase_small"/>
</dbReference>
<dbReference type="RefSeq" id="WP_093023903.1">
    <property type="nucleotide sequence ID" value="NZ_FPBK01000002.1"/>
</dbReference>
<dbReference type="CDD" id="cd00609">
    <property type="entry name" value="AAT_like"/>
    <property type="match status" value="1"/>
</dbReference>